<reference evidence="1 2" key="1">
    <citation type="journal article" date="2010" name="Nature">
        <title>Genome sequencing and analysis of the model grass Brachypodium distachyon.</title>
        <authorList>
            <consortium name="International Brachypodium Initiative"/>
        </authorList>
    </citation>
    <scope>NUCLEOTIDE SEQUENCE [LARGE SCALE GENOMIC DNA]</scope>
    <source>
        <strain evidence="1 2">Bd21</strain>
    </source>
</reference>
<dbReference type="Proteomes" id="UP000008810">
    <property type="component" value="Chromosome 2"/>
</dbReference>
<evidence type="ECO:0000313" key="1">
    <source>
        <dbReference type="EMBL" id="PNT71295.1"/>
    </source>
</evidence>
<accession>A0A2K2DAI3</accession>
<keyword evidence="3" id="KW-1185">Reference proteome</keyword>
<evidence type="ECO:0000313" key="2">
    <source>
        <dbReference type="EnsemblPlants" id="PNT71295"/>
    </source>
</evidence>
<dbReference type="EnsemblPlants" id="PNT71295">
    <property type="protein sequence ID" value="PNT71295"/>
    <property type="gene ID" value="BRADI_2g25883v3"/>
</dbReference>
<name>A0A2K2DAI3_BRADI</name>
<dbReference type="AlphaFoldDB" id="A0A2K2DAI3"/>
<dbReference type="InParanoid" id="A0A2K2DAI3"/>
<reference evidence="2" key="3">
    <citation type="submission" date="2018-08" db="UniProtKB">
        <authorList>
            <consortium name="EnsemblPlants"/>
        </authorList>
    </citation>
    <scope>IDENTIFICATION</scope>
    <source>
        <strain evidence="2">cv. Bd21</strain>
    </source>
</reference>
<gene>
    <name evidence="1" type="ORF">BRADI_2g25883v3</name>
</gene>
<protein>
    <submittedName>
        <fullName evidence="1 2">Uncharacterized protein</fullName>
    </submittedName>
</protein>
<proteinExistence type="predicted"/>
<dbReference type="EMBL" id="CM000881">
    <property type="protein sequence ID" value="PNT71295.1"/>
    <property type="molecule type" value="Genomic_DNA"/>
</dbReference>
<evidence type="ECO:0000313" key="3">
    <source>
        <dbReference type="Proteomes" id="UP000008810"/>
    </source>
</evidence>
<reference evidence="1" key="2">
    <citation type="submission" date="2017-06" db="EMBL/GenBank/DDBJ databases">
        <title>WGS assembly of Brachypodium distachyon.</title>
        <authorList>
            <consortium name="The International Brachypodium Initiative"/>
            <person name="Lucas S."/>
            <person name="Harmon-Smith M."/>
            <person name="Lail K."/>
            <person name="Tice H."/>
            <person name="Grimwood J."/>
            <person name="Bruce D."/>
            <person name="Barry K."/>
            <person name="Shu S."/>
            <person name="Lindquist E."/>
            <person name="Wang M."/>
            <person name="Pitluck S."/>
            <person name="Vogel J.P."/>
            <person name="Garvin D.F."/>
            <person name="Mockler T.C."/>
            <person name="Schmutz J."/>
            <person name="Rokhsar D."/>
            <person name="Bevan M.W."/>
        </authorList>
    </citation>
    <scope>NUCLEOTIDE SEQUENCE</scope>
    <source>
        <strain evidence="1">Bd21</strain>
    </source>
</reference>
<sequence>MWSSGLQIKECRNKTPSCLPIQQCIHWHEYDKCTGIKRRRIYVLTFINGKPAIIKLSQPQYMPIRNICAKDYFMRPTWGTSGNPAGKNRDRSH</sequence>
<organism evidence="1">
    <name type="scientific">Brachypodium distachyon</name>
    <name type="common">Purple false brome</name>
    <name type="synonym">Trachynia distachya</name>
    <dbReference type="NCBI Taxonomy" id="15368"/>
    <lineage>
        <taxon>Eukaryota</taxon>
        <taxon>Viridiplantae</taxon>
        <taxon>Streptophyta</taxon>
        <taxon>Embryophyta</taxon>
        <taxon>Tracheophyta</taxon>
        <taxon>Spermatophyta</taxon>
        <taxon>Magnoliopsida</taxon>
        <taxon>Liliopsida</taxon>
        <taxon>Poales</taxon>
        <taxon>Poaceae</taxon>
        <taxon>BOP clade</taxon>
        <taxon>Pooideae</taxon>
        <taxon>Stipodae</taxon>
        <taxon>Brachypodieae</taxon>
        <taxon>Brachypodium</taxon>
    </lineage>
</organism>
<dbReference type="Gramene" id="PNT71295">
    <property type="protein sequence ID" value="PNT71295"/>
    <property type="gene ID" value="BRADI_2g25883v3"/>
</dbReference>